<name>A0ABQ5FVL3_9ASTR</name>
<dbReference type="Proteomes" id="UP001151760">
    <property type="component" value="Unassembled WGS sequence"/>
</dbReference>
<proteinExistence type="predicted"/>
<protein>
    <recommendedName>
        <fullName evidence="2">Retrovirus-related Pol polyprotein from transposon TNT 1-94-like beta-barrel domain-containing protein</fullName>
    </recommendedName>
</protein>
<sequence>MAEVEVPQTLKYRGGQLNTTHVLEVGNFTNCKKRFMCHIISIEPQFKNIIKNGPFIPMVACQRKPEGQWTIDERKAANLDQQLKSLIMSVLPDDHMNSIINCLTDKSTWDELILYHEGPSDVKESRVMDLKLCYNTFKFKEGESLTQTFTRYKVLMNENKNNVKDSELASLFGKLIYEENLIDSIYETKKNKSLVSTTPLSTTFFSFSIVQDFQDSPDDEEDTRSSHEYLNDLEEEYQARALLDKSKRFFKKGTQRLSSAKATDQTECYKCGKKDHFARDYWSKTSVPSYQSPFQSKSLSSPQHKPELRPTKDFEAKYNKDEEEMSSDDNDMVEVKVLMALAEDNDGVSKEGARNDEWVKISIRKVHTLLEIEDNDDRKTYLDYLCIDLNYVEEQRNNLLSEHKELVHELNACKEQLLILKQAKLDFLTMQHINTEIFKENKNLRTKLKELTAITETWLNSSNKVNQCISEQIPSQKKRVLGVDQLTEDPSSSRQKDLVFVKSLADDTKVSIPGIERPWLSKTEGFILPNHDTGRILPAESQRNTTNPSVAVTDSSATDYDSADESSICSTPLPPLEKLTGVEPNSGPKTIKSILKSKSTFKAETLKGITINKPSSAPARGNKNSSASVVNSAPAGKLKSVKIKDDPSLAIVMKELNNLKLQFSKNQSSYSRSNQPQQCDIRKPIWYLDNGCSRHMIGVKSYLHKYVEQPGPKVVFGDDSTCTTEADGYAYPVFVWLLERMGMSTQVFVWSCLNFSAPTVGLLGESERRKVLDDQYAVSNRSGYAILIDWDEYAVLTENRYRRIQWSGYAYSTVDQNVNDDTSPWGNNRRKEKGEDGPEWIVKNKFEDELANFLLEKKSHAKGIGNMLVQHRKELREQYS</sequence>
<accession>A0ABQ5FVL3</accession>
<keyword evidence="4" id="KW-1185">Reference proteome</keyword>
<feature type="compositionally biased region" description="Polar residues" evidence="1">
    <location>
        <begin position="286"/>
        <end position="303"/>
    </location>
</feature>
<reference evidence="3" key="1">
    <citation type="journal article" date="2022" name="Int. J. Mol. Sci.">
        <title>Draft Genome of Tanacetum Coccineum: Genomic Comparison of Closely Related Tanacetum-Family Plants.</title>
        <authorList>
            <person name="Yamashiro T."/>
            <person name="Shiraishi A."/>
            <person name="Nakayama K."/>
            <person name="Satake H."/>
        </authorList>
    </citation>
    <scope>NUCLEOTIDE SEQUENCE</scope>
</reference>
<evidence type="ECO:0000259" key="2">
    <source>
        <dbReference type="Pfam" id="PF22936"/>
    </source>
</evidence>
<feature type="compositionally biased region" description="Basic and acidic residues" evidence="1">
    <location>
        <begin position="304"/>
        <end position="320"/>
    </location>
</feature>
<feature type="region of interest" description="Disordered" evidence="1">
    <location>
        <begin position="612"/>
        <end position="631"/>
    </location>
</feature>
<evidence type="ECO:0000256" key="1">
    <source>
        <dbReference type="SAM" id="MobiDB-lite"/>
    </source>
</evidence>
<dbReference type="Pfam" id="PF14223">
    <property type="entry name" value="Retrotran_gag_2"/>
    <property type="match status" value="1"/>
</dbReference>
<feature type="compositionally biased region" description="Polar residues" evidence="1">
    <location>
        <begin position="541"/>
        <end position="552"/>
    </location>
</feature>
<dbReference type="InterPro" id="IPR054722">
    <property type="entry name" value="PolX-like_BBD"/>
</dbReference>
<feature type="domain" description="Retrovirus-related Pol polyprotein from transposon TNT 1-94-like beta-barrel" evidence="2">
    <location>
        <begin position="686"/>
        <end position="728"/>
    </location>
</feature>
<dbReference type="EMBL" id="BQNB010017805">
    <property type="protein sequence ID" value="GJT67406.1"/>
    <property type="molecule type" value="Genomic_DNA"/>
</dbReference>
<evidence type="ECO:0000313" key="4">
    <source>
        <dbReference type="Proteomes" id="UP001151760"/>
    </source>
</evidence>
<organism evidence="3 4">
    <name type="scientific">Tanacetum coccineum</name>
    <dbReference type="NCBI Taxonomy" id="301880"/>
    <lineage>
        <taxon>Eukaryota</taxon>
        <taxon>Viridiplantae</taxon>
        <taxon>Streptophyta</taxon>
        <taxon>Embryophyta</taxon>
        <taxon>Tracheophyta</taxon>
        <taxon>Spermatophyta</taxon>
        <taxon>Magnoliopsida</taxon>
        <taxon>eudicotyledons</taxon>
        <taxon>Gunneridae</taxon>
        <taxon>Pentapetalae</taxon>
        <taxon>asterids</taxon>
        <taxon>campanulids</taxon>
        <taxon>Asterales</taxon>
        <taxon>Asteraceae</taxon>
        <taxon>Asteroideae</taxon>
        <taxon>Anthemideae</taxon>
        <taxon>Anthemidinae</taxon>
        <taxon>Tanacetum</taxon>
    </lineage>
</organism>
<feature type="region of interest" description="Disordered" evidence="1">
    <location>
        <begin position="286"/>
        <end position="329"/>
    </location>
</feature>
<comment type="caution">
    <text evidence="3">The sequence shown here is derived from an EMBL/GenBank/DDBJ whole genome shotgun (WGS) entry which is preliminary data.</text>
</comment>
<reference evidence="3" key="2">
    <citation type="submission" date="2022-01" db="EMBL/GenBank/DDBJ databases">
        <authorList>
            <person name="Yamashiro T."/>
            <person name="Shiraishi A."/>
            <person name="Satake H."/>
            <person name="Nakayama K."/>
        </authorList>
    </citation>
    <scope>NUCLEOTIDE SEQUENCE</scope>
</reference>
<feature type="region of interest" description="Disordered" evidence="1">
    <location>
        <begin position="538"/>
        <end position="591"/>
    </location>
</feature>
<dbReference type="Pfam" id="PF22936">
    <property type="entry name" value="Pol_BBD"/>
    <property type="match status" value="1"/>
</dbReference>
<evidence type="ECO:0000313" key="3">
    <source>
        <dbReference type="EMBL" id="GJT67406.1"/>
    </source>
</evidence>
<gene>
    <name evidence="3" type="ORF">Tco_1018886</name>
</gene>